<dbReference type="PROSITE" id="PS50878">
    <property type="entry name" value="RT_POL"/>
    <property type="match status" value="1"/>
</dbReference>
<keyword evidence="6" id="KW-1185">Reference proteome</keyword>
<organism evidence="5">
    <name type="scientific">Oryza brachyantha</name>
    <name type="common">malo sina</name>
    <dbReference type="NCBI Taxonomy" id="4533"/>
    <lineage>
        <taxon>Eukaryota</taxon>
        <taxon>Viridiplantae</taxon>
        <taxon>Streptophyta</taxon>
        <taxon>Embryophyta</taxon>
        <taxon>Tracheophyta</taxon>
        <taxon>Spermatophyta</taxon>
        <taxon>Magnoliopsida</taxon>
        <taxon>Liliopsida</taxon>
        <taxon>Poales</taxon>
        <taxon>Poaceae</taxon>
        <taxon>BOP clade</taxon>
        <taxon>Oryzoideae</taxon>
        <taxon>Oryzeae</taxon>
        <taxon>Oryzinae</taxon>
        <taxon>Oryza</taxon>
    </lineage>
</organism>
<feature type="region of interest" description="Disordered" evidence="2">
    <location>
        <begin position="1"/>
        <end position="52"/>
    </location>
</feature>
<evidence type="ECO:0000256" key="2">
    <source>
        <dbReference type="SAM" id="MobiDB-lite"/>
    </source>
</evidence>
<dbReference type="PROSITE" id="PS50158">
    <property type="entry name" value="ZF_CCHC"/>
    <property type="match status" value="1"/>
</dbReference>
<name>J3L5S3_ORYBR</name>
<dbReference type="InterPro" id="IPR036691">
    <property type="entry name" value="Endo/exonu/phosph_ase_sf"/>
</dbReference>
<dbReference type="InterPro" id="IPR000477">
    <property type="entry name" value="RT_dom"/>
</dbReference>
<dbReference type="CDD" id="cd01650">
    <property type="entry name" value="RT_nLTR_like"/>
    <property type="match status" value="1"/>
</dbReference>
<dbReference type="GO" id="GO:0008270">
    <property type="term" value="F:zinc ion binding"/>
    <property type="evidence" value="ECO:0007669"/>
    <property type="project" value="UniProtKB-KW"/>
</dbReference>
<protein>
    <recommendedName>
        <fullName evidence="7">Reverse transcriptase domain-containing protein</fullName>
    </recommendedName>
</protein>
<feature type="compositionally biased region" description="Basic and acidic residues" evidence="2">
    <location>
        <begin position="18"/>
        <end position="33"/>
    </location>
</feature>
<keyword evidence="1" id="KW-0862">Zinc</keyword>
<dbReference type="GO" id="GO:0003676">
    <property type="term" value="F:nucleic acid binding"/>
    <property type="evidence" value="ECO:0007669"/>
    <property type="project" value="InterPro"/>
</dbReference>
<evidence type="ECO:0000313" key="5">
    <source>
        <dbReference type="EnsemblPlants" id="OB01G45790.1"/>
    </source>
</evidence>
<reference evidence="5" key="2">
    <citation type="submission" date="2013-04" db="UniProtKB">
        <authorList>
            <consortium name="EnsemblPlants"/>
        </authorList>
    </citation>
    <scope>IDENTIFICATION</scope>
</reference>
<evidence type="ECO:0000313" key="6">
    <source>
        <dbReference type="Proteomes" id="UP000006038"/>
    </source>
</evidence>
<dbReference type="Gene3D" id="3.60.10.10">
    <property type="entry name" value="Endonuclease/exonuclease/phosphatase"/>
    <property type="match status" value="1"/>
</dbReference>
<dbReference type="Pfam" id="PF00078">
    <property type="entry name" value="RVT_1"/>
    <property type="match status" value="1"/>
</dbReference>
<dbReference type="SUPFAM" id="SSF56219">
    <property type="entry name" value="DNase I-like"/>
    <property type="match status" value="1"/>
</dbReference>
<proteinExistence type="predicted"/>
<dbReference type="HOGENOM" id="CLU_266517_0_0_1"/>
<keyword evidence="1" id="KW-0479">Metal-binding</keyword>
<accession>J3L5S3</accession>
<dbReference type="AlphaFoldDB" id="J3L5S3"/>
<feature type="domain" description="CCHC-type" evidence="3">
    <location>
        <begin position="83"/>
        <end position="100"/>
    </location>
</feature>
<dbReference type="SUPFAM" id="SSF56672">
    <property type="entry name" value="DNA/RNA polymerases"/>
    <property type="match status" value="1"/>
</dbReference>
<keyword evidence="1" id="KW-0863">Zinc-finger</keyword>
<dbReference type="Proteomes" id="UP000006038">
    <property type="component" value="Chromosome 1"/>
</dbReference>
<dbReference type="eggNOG" id="KOG1075">
    <property type="taxonomic scope" value="Eukaryota"/>
</dbReference>
<dbReference type="EnsemblPlants" id="OB01G45790.1">
    <property type="protein sequence ID" value="OB01G45790.1"/>
    <property type="gene ID" value="OB01G45790"/>
</dbReference>
<feature type="domain" description="Reverse transcriptase" evidence="4">
    <location>
        <begin position="1009"/>
        <end position="1243"/>
    </location>
</feature>
<feature type="region of interest" description="Disordered" evidence="2">
    <location>
        <begin position="125"/>
        <end position="159"/>
    </location>
</feature>
<dbReference type="InterPro" id="IPR036875">
    <property type="entry name" value="Znf_CCHC_sf"/>
</dbReference>
<reference evidence="5" key="1">
    <citation type="journal article" date="2013" name="Nat. Commun.">
        <title>Whole-genome sequencing of Oryza brachyantha reveals mechanisms underlying Oryza genome evolution.</title>
        <authorList>
            <person name="Chen J."/>
            <person name="Huang Q."/>
            <person name="Gao D."/>
            <person name="Wang J."/>
            <person name="Lang Y."/>
            <person name="Liu T."/>
            <person name="Li B."/>
            <person name="Bai Z."/>
            <person name="Luis Goicoechea J."/>
            <person name="Liang C."/>
            <person name="Chen C."/>
            <person name="Zhang W."/>
            <person name="Sun S."/>
            <person name="Liao Y."/>
            <person name="Zhang X."/>
            <person name="Yang L."/>
            <person name="Song C."/>
            <person name="Wang M."/>
            <person name="Shi J."/>
            <person name="Liu G."/>
            <person name="Liu J."/>
            <person name="Zhou H."/>
            <person name="Zhou W."/>
            <person name="Yu Q."/>
            <person name="An N."/>
            <person name="Chen Y."/>
            <person name="Cai Q."/>
            <person name="Wang B."/>
            <person name="Liu B."/>
            <person name="Min J."/>
            <person name="Huang Y."/>
            <person name="Wu H."/>
            <person name="Li Z."/>
            <person name="Zhang Y."/>
            <person name="Yin Y."/>
            <person name="Song W."/>
            <person name="Jiang J."/>
            <person name="Jackson S.A."/>
            <person name="Wing R.A."/>
            <person name="Wang J."/>
            <person name="Chen M."/>
        </authorList>
    </citation>
    <scope>NUCLEOTIDE SEQUENCE [LARGE SCALE GENOMIC DNA]</scope>
    <source>
        <strain evidence="5">cv. IRGC 101232</strain>
    </source>
</reference>
<evidence type="ECO:0000256" key="1">
    <source>
        <dbReference type="PROSITE-ProRule" id="PRU00047"/>
    </source>
</evidence>
<dbReference type="Gramene" id="OB01G45790.1">
    <property type="protein sequence ID" value="OB01G45790.1"/>
    <property type="gene ID" value="OB01G45790"/>
</dbReference>
<dbReference type="SUPFAM" id="SSF57756">
    <property type="entry name" value="Retrovirus zinc finger-like domains"/>
    <property type="match status" value="1"/>
</dbReference>
<evidence type="ECO:0000259" key="4">
    <source>
        <dbReference type="PROSITE" id="PS50878"/>
    </source>
</evidence>
<dbReference type="InterPro" id="IPR001878">
    <property type="entry name" value="Znf_CCHC"/>
</dbReference>
<evidence type="ECO:0008006" key="7">
    <source>
        <dbReference type="Google" id="ProtNLM"/>
    </source>
</evidence>
<feature type="region of interest" description="Disordered" evidence="2">
    <location>
        <begin position="564"/>
        <end position="601"/>
    </location>
</feature>
<evidence type="ECO:0000259" key="3">
    <source>
        <dbReference type="PROSITE" id="PS50158"/>
    </source>
</evidence>
<dbReference type="STRING" id="4533.J3L5S3"/>
<feature type="compositionally biased region" description="Low complexity" evidence="2">
    <location>
        <begin position="134"/>
        <end position="150"/>
    </location>
</feature>
<dbReference type="OMA" id="WAINEIE"/>
<dbReference type="PANTHER" id="PTHR19446">
    <property type="entry name" value="REVERSE TRANSCRIPTASES"/>
    <property type="match status" value="1"/>
</dbReference>
<sequence length="1243" mass="139180">MATRVSWRDVVAAGQRADSPDERGPWTKVEAKDKRRKHSRRSPSSTANNHRAEAFKPIPRWLVGRCFKCLGLGHSKAFCTGARRCFCCWREGHVERHCPDAPRREFSYRREHTKAVTITPTPLVAKPAKEPAPTKKQPAKAAASGTTAMARCGDPERRPTGVRRCSIPWMSGMQEREVFLSSHSLLASVRGNRHPVSPEMLVSTVVRECAVRHRDVRVEVSAPHDFLVTFANPDDCTRVVLYFSGNLSVSGCRIHFCQWSRRAAAGSSEMRYLIKLGIEGLPAHAWEEGAVRIALAGWCCHLVELLPSADARMLEVVAWSTSPGEIPKEVLLAIPDMPPLVAPTDPDDAIAMEMENAASPQPPPSPPKKKSCLDYNLLVHLLEVVDPSPRLEGYDAYFDLVRRDGDDDDSGEDRWARHPRRHFLQCFPGRVDGTGPPRSSVGGSQSCAEVPRLLYRGPSAFTMPAPASAPADLNPAGHPRLAVLARKLHFEAPDSDTTTPNGMQGPLRRPEQEIALREQIFTSVLVHTNGAGNSTVDALGSVPTVPASGLLVFRRRRADAVGRRLPANSVRPIEDNSSAAQHDGPPENGNTTAYNNRPLGALMDRPTTRPIYPLLHRHQIPARSPPSSTRDLATEGMVSHQEETEKTEFLDELQMLGGVCQGRWAIVGDFNMIASAADKNNNRINRRQMAAFRNRINQLEVKELYLFGRRYTWSNEQERPTQVKLDKVLVSMDWEEAFPEAHLQALSSSASDHCPLLLTCGAATPRRCKFKFENFWVKLDGFSQAVQEYWSREVSIDDAFTALYIKMARLARTLKKWGQRRLGEIKLQLQVAHEIIYHLDVAQDCRVLQPRERWLRAAVKGRCLGLAALERTRARQRAKIKEIHDGDASAAFFQLKAKIQQRKLVIHCLQHNNVRATTQQEMLQMARSFFQEALSQPDQERKVLNFSALGFLREDLTELEAEITEDEVWRTIKQLPTNKAPGPDGFTGLFYQCCWDIIKPDIMRAILKFFSGNSQNFGILNSATIILLPKKEAPVSLKDYRPISLIHSFSKLVTKLMASRLARGMGDLVSPTQSAFIKGRSLHENFMFVSGLSRKCHTKKVPMAMLKLDISRAFDSVIWQFLLELLRARGFGRKWCAWVCSLLQTSTTTVTINCEESDPITPARRLRQGDPLSPLLFVLVMDTLQALVKTATTSQLLAGLERSWRSPAISLYADDVIVFFRPTDQEAHGMRIILDLFGASTGL</sequence>
<dbReference type="InterPro" id="IPR043502">
    <property type="entry name" value="DNA/RNA_pol_sf"/>
</dbReference>
<dbReference type="Gene3D" id="4.10.60.10">
    <property type="entry name" value="Zinc finger, CCHC-type"/>
    <property type="match status" value="1"/>
</dbReference>